<feature type="transmembrane region" description="Helical" evidence="7">
    <location>
        <begin position="356"/>
        <end position="376"/>
    </location>
</feature>
<feature type="transmembrane region" description="Helical" evidence="7">
    <location>
        <begin position="334"/>
        <end position="350"/>
    </location>
</feature>
<reference evidence="8 9" key="1">
    <citation type="submission" date="2024-09" db="EMBL/GenBank/DDBJ databases">
        <authorList>
            <person name="Sun Q."/>
            <person name="Mori K."/>
        </authorList>
    </citation>
    <scope>NUCLEOTIDE SEQUENCE [LARGE SCALE GENOMIC DNA]</scope>
    <source>
        <strain evidence="8 9">JCM 12520</strain>
    </source>
</reference>
<evidence type="ECO:0000256" key="5">
    <source>
        <dbReference type="ARBA" id="ARBA00022989"/>
    </source>
</evidence>
<dbReference type="SUPFAM" id="SSF103473">
    <property type="entry name" value="MFS general substrate transporter"/>
    <property type="match status" value="1"/>
</dbReference>
<organism evidence="8 9">
    <name type="scientific">Paenibacillus hodogayensis</name>
    <dbReference type="NCBI Taxonomy" id="279208"/>
    <lineage>
        <taxon>Bacteria</taxon>
        <taxon>Bacillati</taxon>
        <taxon>Bacillota</taxon>
        <taxon>Bacilli</taxon>
        <taxon>Bacillales</taxon>
        <taxon>Paenibacillaceae</taxon>
        <taxon>Paenibacillus</taxon>
    </lineage>
</organism>
<protein>
    <submittedName>
        <fullName evidence="8">Lysophospholipid transporter LplT</fullName>
    </submittedName>
</protein>
<dbReference type="NCBIfam" id="NF008397">
    <property type="entry name" value="PRK11195.1"/>
    <property type="match status" value="1"/>
</dbReference>
<sequence length="396" mass="42471">MNAVVLTQFLSAFADNLNFFLIVGIVKRQGVSNPDGTVAFIQMAFLCAYVFLAPIVGAFADRNAKSRVLLLGNILKAIGIALLLFGLPPVLCYLFVGVGAVVYSPGKYGILSELTRTEDELLRANAKVEGSTILAILLGTVAGGFLAQNSDLPAILTCLGVYLVSLFMTLLVPSRAGNASLRYGSEARAFFRDCGRLFRNPRSRFSLIGTGSFWLTASVLRIALIAWLPVNLGITDTDQQSMIIGVTALGVVASSFVTPRWVPAGRLHRAFYFGLAMVLTVMVATLIHSLWLTVTLLFFTGLFGGIFVIPLNTMLQEEGKRMIGSGKTIAVQNFVENALTVTGLAIYMTLTELHVSVNGSVIGIGLVLLMFIMFLATQLGKIRASKTGGGEATDVR</sequence>
<comment type="subcellular location">
    <subcellularLocation>
        <location evidence="1">Cell membrane</location>
        <topology evidence="1">Multi-pass membrane protein</topology>
    </subcellularLocation>
</comment>
<feature type="transmembrane region" description="Helical" evidence="7">
    <location>
        <begin position="38"/>
        <end position="56"/>
    </location>
</feature>
<accession>A0ABV5VZJ3</accession>
<name>A0ABV5VZJ3_9BACL</name>
<dbReference type="PANTHER" id="PTHR43266:SF2">
    <property type="entry name" value="MAJOR FACILITATOR SUPERFAMILY (MFS) PROFILE DOMAIN-CONTAINING PROTEIN"/>
    <property type="match status" value="1"/>
</dbReference>
<comment type="caution">
    <text evidence="8">The sequence shown here is derived from an EMBL/GenBank/DDBJ whole genome shotgun (WGS) entry which is preliminary data.</text>
</comment>
<evidence type="ECO:0000256" key="2">
    <source>
        <dbReference type="ARBA" id="ARBA00022448"/>
    </source>
</evidence>
<feature type="transmembrane region" description="Helical" evidence="7">
    <location>
        <begin position="205"/>
        <end position="228"/>
    </location>
</feature>
<dbReference type="Pfam" id="PF07690">
    <property type="entry name" value="MFS_1"/>
    <property type="match status" value="1"/>
</dbReference>
<keyword evidence="4 7" id="KW-0812">Transmembrane</keyword>
<evidence type="ECO:0000256" key="6">
    <source>
        <dbReference type="ARBA" id="ARBA00023136"/>
    </source>
</evidence>
<gene>
    <name evidence="8" type="primary">lplT</name>
    <name evidence="8" type="ORF">ACFFNY_18725</name>
</gene>
<keyword evidence="6 7" id="KW-0472">Membrane</keyword>
<keyword evidence="2" id="KW-0813">Transport</keyword>
<evidence type="ECO:0000256" key="3">
    <source>
        <dbReference type="ARBA" id="ARBA00022475"/>
    </source>
</evidence>
<keyword evidence="5 7" id="KW-1133">Transmembrane helix</keyword>
<evidence type="ECO:0000313" key="9">
    <source>
        <dbReference type="Proteomes" id="UP001589619"/>
    </source>
</evidence>
<evidence type="ECO:0000313" key="8">
    <source>
        <dbReference type="EMBL" id="MFB9753607.1"/>
    </source>
</evidence>
<dbReference type="CDD" id="cd06173">
    <property type="entry name" value="MFS_MefA_like"/>
    <property type="match status" value="1"/>
</dbReference>
<feature type="transmembrane region" description="Helical" evidence="7">
    <location>
        <begin position="240"/>
        <end position="258"/>
    </location>
</feature>
<feature type="transmembrane region" description="Helical" evidence="7">
    <location>
        <begin position="296"/>
        <end position="313"/>
    </location>
</feature>
<evidence type="ECO:0000256" key="1">
    <source>
        <dbReference type="ARBA" id="ARBA00004651"/>
    </source>
</evidence>
<feature type="transmembrane region" description="Helical" evidence="7">
    <location>
        <begin position="154"/>
        <end position="172"/>
    </location>
</feature>
<dbReference type="RefSeq" id="WP_344900903.1">
    <property type="nucleotide sequence ID" value="NZ_BAAAYO010000001.1"/>
</dbReference>
<keyword evidence="9" id="KW-1185">Reference proteome</keyword>
<dbReference type="Proteomes" id="UP001589619">
    <property type="component" value="Unassembled WGS sequence"/>
</dbReference>
<dbReference type="Gene3D" id="1.20.1250.20">
    <property type="entry name" value="MFS general substrate transporter like domains"/>
    <property type="match status" value="1"/>
</dbReference>
<proteinExistence type="predicted"/>
<feature type="transmembrane region" description="Helical" evidence="7">
    <location>
        <begin position="270"/>
        <end position="290"/>
    </location>
</feature>
<dbReference type="InterPro" id="IPR036259">
    <property type="entry name" value="MFS_trans_sf"/>
</dbReference>
<dbReference type="InterPro" id="IPR011701">
    <property type="entry name" value="MFS"/>
</dbReference>
<dbReference type="PANTHER" id="PTHR43266">
    <property type="entry name" value="MACROLIDE-EFFLUX PROTEIN"/>
    <property type="match status" value="1"/>
</dbReference>
<evidence type="ECO:0000256" key="7">
    <source>
        <dbReference type="SAM" id="Phobius"/>
    </source>
</evidence>
<dbReference type="EMBL" id="JBHMAG010000012">
    <property type="protein sequence ID" value="MFB9753607.1"/>
    <property type="molecule type" value="Genomic_DNA"/>
</dbReference>
<feature type="transmembrane region" description="Helical" evidence="7">
    <location>
        <begin position="131"/>
        <end position="148"/>
    </location>
</feature>
<keyword evidence="3" id="KW-1003">Cell membrane</keyword>
<evidence type="ECO:0000256" key="4">
    <source>
        <dbReference type="ARBA" id="ARBA00022692"/>
    </source>
</evidence>